<keyword evidence="3" id="KW-1003">Cell membrane</keyword>
<accession>A0A8S0PKI1</accession>
<name>A0A8S0PKI1_OLEEU</name>
<dbReference type="Gene3D" id="3.80.10.10">
    <property type="entry name" value="Ribonuclease Inhibitor"/>
    <property type="match status" value="3"/>
</dbReference>
<keyword evidence="14" id="KW-0675">Receptor</keyword>
<evidence type="ECO:0000313" key="14">
    <source>
        <dbReference type="EMBL" id="CAA2954583.1"/>
    </source>
</evidence>
<dbReference type="Gramene" id="OE9A112837T1">
    <property type="protein sequence ID" value="OE9A112837C1"/>
    <property type="gene ID" value="OE9A112837"/>
</dbReference>
<dbReference type="GO" id="GO:0005886">
    <property type="term" value="C:plasma membrane"/>
    <property type="evidence" value="ECO:0007669"/>
    <property type="project" value="UniProtKB-SubCell"/>
</dbReference>
<dbReference type="GO" id="GO:0051707">
    <property type="term" value="P:response to other organism"/>
    <property type="evidence" value="ECO:0007669"/>
    <property type="project" value="UniProtKB-ARBA"/>
</dbReference>
<evidence type="ECO:0000256" key="6">
    <source>
        <dbReference type="ARBA" id="ARBA00022729"/>
    </source>
</evidence>
<dbReference type="SMART" id="SM00369">
    <property type="entry name" value="LRR_TYP"/>
    <property type="match status" value="6"/>
</dbReference>
<keyword evidence="5 11" id="KW-0812">Transmembrane</keyword>
<dbReference type="InterPro" id="IPR003591">
    <property type="entry name" value="Leu-rich_rpt_typical-subtyp"/>
</dbReference>
<reference evidence="14 15" key="1">
    <citation type="submission" date="2019-12" db="EMBL/GenBank/DDBJ databases">
        <authorList>
            <person name="Alioto T."/>
            <person name="Alioto T."/>
            <person name="Gomez Garrido J."/>
        </authorList>
    </citation>
    <scope>NUCLEOTIDE SEQUENCE [LARGE SCALE GENOMIC DNA]</scope>
</reference>
<dbReference type="GO" id="GO:0006952">
    <property type="term" value="P:defense response"/>
    <property type="evidence" value="ECO:0007669"/>
    <property type="project" value="UniProtKB-ARBA"/>
</dbReference>
<dbReference type="FunFam" id="3.80.10.10:FF:000095">
    <property type="entry name" value="LRR receptor-like serine/threonine-protein kinase GSO1"/>
    <property type="match status" value="1"/>
</dbReference>
<evidence type="ECO:0000256" key="4">
    <source>
        <dbReference type="ARBA" id="ARBA00022614"/>
    </source>
</evidence>
<dbReference type="Proteomes" id="UP000594638">
    <property type="component" value="Unassembled WGS sequence"/>
</dbReference>
<dbReference type="EMBL" id="CACTIH010000118">
    <property type="protein sequence ID" value="CAA2954583.1"/>
    <property type="molecule type" value="Genomic_DNA"/>
</dbReference>
<evidence type="ECO:0000256" key="7">
    <source>
        <dbReference type="ARBA" id="ARBA00022737"/>
    </source>
</evidence>
<dbReference type="OrthoDB" id="1600340at2759"/>
<keyword evidence="6 12" id="KW-0732">Signal</keyword>
<organism evidence="14 15">
    <name type="scientific">Olea europaea subsp. europaea</name>
    <dbReference type="NCBI Taxonomy" id="158383"/>
    <lineage>
        <taxon>Eukaryota</taxon>
        <taxon>Viridiplantae</taxon>
        <taxon>Streptophyta</taxon>
        <taxon>Embryophyta</taxon>
        <taxon>Tracheophyta</taxon>
        <taxon>Spermatophyta</taxon>
        <taxon>Magnoliopsida</taxon>
        <taxon>eudicotyledons</taxon>
        <taxon>Gunneridae</taxon>
        <taxon>Pentapetalae</taxon>
        <taxon>asterids</taxon>
        <taxon>lamiids</taxon>
        <taxon>Lamiales</taxon>
        <taxon>Oleaceae</taxon>
        <taxon>Oleeae</taxon>
        <taxon>Olea</taxon>
    </lineage>
</organism>
<gene>
    <name evidence="14" type="ORF">OLEA9_A112837</name>
</gene>
<protein>
    <submittedName>
        <fullName evidence="14">Receptor 12</fullName>
    </submittedName>
</protein>
<comment type="similarity">
    <text evidence="2">Belongs to the RLP family.</text>
</comment>
<dbReference type="InterPro" id="IPR032675">
    <property type="entry name" value="LRR_dom_sf"/>
</dbReference>
<evidence type="ECO:0000256" key="2">
    <source>
        <dbReference type="ARBA" id="ARBA00009592"/>
    </source>
</evidence>
<sequence length="693" mass="78233">MFVHLLCMKLTLVSAAEVRCIERERQALLKFKLDLVDDYGLYSSWGSEEVKKDCCKWNGVSCSNVTGHVELLELVSPYNDRSHLKAKLSPSLLELQYLNYLELSFIDFGGSEIPRFIGSFNKLSYLRLRSSNFTGEVPREIGNLTNLRFLDIGDNNLRIENLECLSHPSSLSYLGLNGVSVINQTSWLHHITRFPFLEELYLSGCQIPNPVPSFDIFTNSSLSHLSVIDLSFNNLTSSFAFHWLFNSSASLTRINLSFNQLEGPIPDAFGELIFLEVLCLDRNKFHGSISHLCTIPKDLNISILMLDLSDNKLEGELPNCWMNMRSLVLLDLANNKFSGKIPHTLGTLDRLEILHLRDNNFIGELPSTLRNCVRLRTLDVGGNKLTGNIPAWIGTDLTNLTLLSLRFNEFDGIMPSTICRLTNTHVLDLSRNNISGRISRCLNNFTALVQKNSSIEEYDYFKIYAFQDNVDMHINNAFVQWKGQGLVYKTLGLLKGIDLSGNELVGTIPQEIFVLRGLIFLNLSRNHLTGNIISDIGQMEMLESIDLSRNQLSGEIPNSLADLNFLSVLDLSYNNFTGKIPSSTQLQSFNSSTYAENSQLCGKPLAECPGDISNGSTTGHKEGNSFGEDDGFITLDFYICMAFGFITGFWVVVTTLVLKHSWRHSYFNCWNSVGNWMYVTTIYVTRFKRKFLE</sequence>
<comment type="caution">
    <text evidence="14">The sequence shown here is derived from an EMBL/GenBank/DDBJ whole genome shotgun (WGS) entry which is preliminary data.</text>
</comment>
<dbReference type="InterPro" id="IPR001611">
    <property type="entry name" value="Leu-rich_rpt"/>
</dbReference>
<evidence type="ECO:0000256" key="9">
    <source>
        <dbReference type="ARBA" id="ARBA00023136"/>
    </source>
</evidence>
<evidence type="ECO:0000256" key="5">
    <source>
        <dbReference type="ARBA" id="ARBA00022692"/>
    </source>
</evidence>
<evidence type="ECO:0000256" key="10">
    <source>
        <dbReference type="ARBA" id="ARBA00023180"/>
    </source>
</evidence>
<feature type="domain" description="Leucine-rich repeat-containing N-terminal plant-type" evidence="13">
    <location>
        <begin position="23"/>
        <end position="63"/>
    </location>
</feature>
<evidence type="ECO:0000259" key="13">
    <source>
        <dbReference type="Pfam" id="PF08263"/>
    </source>
</evidence>
<feature type="transmembrane region" description="Helical" evidence="11">
    <location>
        <begin position="635"/>
        <end position="658"/>
    </location>
</feature>
<proteinExistence type="inferred from homology"/>
<evidence type="ECO:0000256" key="3">
    <source>
        <dbReference type="ARBA" id="ARBA00022475"/>
    </source>
</evidence>
<dbReference type="InterPro" id="IPR013210">
    <property type="entry name" value="LRR_N_plant-typ"/>
</dbReference>
<keyword evidence="15" id="KW-1185">Reference proteome</keyword>
<evidence type="ECO:0000256" key="11">
    <source>
        <dbReference type="SAM" id="Phobius"/>
    </source>
</evidence>
<keyword evidence="8 11" id="KW-1133">Transmembrane helix</keyword>
<evidence type="ECO:0000313" key="15">
    <source>
        <dbReference type="Proteomes" id="UP000594638"/>
    </source>
</evidence>
<dbReference type="PANTHER" id="PTHR48063:SF98">
    <property type="entry name" value="LRR RECEPTOR-LIKE SERINE_THREONINE-PROTEIN KINASE FLS2"/>
    <property type="match status" value="1"/>
</dbReference>
<feature type="signal peptide" evidence="12">
    <location>
        <begin position="1"/>
        <end position="15"/>
    </location>
</feature>
<dbReference type="FunFam" id="3.80.10.10:FF:000111">
    <property type="entry name" value="LRR receptor-like serine/threonine-protein kinase ERECTA"/>
    <property type="match status" value="1"/>
</dbReference>
<evidence type="ECO:0000256" key="8">
    <source>
        <dbReference type="ARBA" id="ARBA00022989"/>
    </source>
</evidence>
<dbReference type="AlphaFoldDB" id="A0A8S0PKI1"/>
<dbReference type="PANTHER" id="PTHR48063">
    <property type="entry name" value="LRR RECEPTOR-LIKE KINASE"/>
    <property type="match status" value="1"/>
</dbReference>
<evidence type="ECO:0000256" key="1">
    <source>
        <dbReference type="ARBA" id="ARBA00004251"/>
    </source>
</evidence>
<keyword evidence="9 11" id="KW-0472">Membrane</keyword>
<keyword evidence="10" id="KW-0325">Glycoprotein</keyword>
<dbReference type="PROSITE" id="PS51450">
    <property type="entry name" value="LRR"/>
    <property type="match status" value="1"/>
</dbReference>
<dbReference type="InterPro" id="IPR046956">
    <property type="entry name" value="RLP23-like"/>
</dbReference>
<dbReference type="Pfam" id="PF00560">
    <property type="entry name" value="LRR_1"/>
    <property type="match status" value="9"/>
</dbReference>
<dbReference type="SUPFAM" id="SSF52058">
    <property type="entry name" value="L domain-like"/>
    <property type="match status" value="2"/>
</dbReference>
<comment type="subcellular location">
    <subcellularLocation>
        <location evidence="1">Cell membrane</location>
        <topology evidence="1">Single-pass type I membrane protein</topology>
    </subcellularLocation>
</comment>
<feature type="chain" id="PRO_5035889227" evidence="12">
    <location>
        <begin position="16"/>
        <end position="693"/>
    </location>
</feature>
<evidence type="ECO:0000256" key="12">
    <source>
        <dbReference type="SAM" id="SignalP"/>
    </source>
</evidence>
<keyword evidence="7" id="KW-0677">Repeat</keyword>
<dbReference type="Pfam" id="PF08263">
    <property type="entry name" value="LRRNT_2"/>
    <property type="match status" value="1"/>
</dbReference>
<keyword evidence="4" id="KW-0433">Leucine-rich repeat</keyword>